<dbReference type="Proteomes" id="UP000253958">
    <property type="component" value="Chromosome"/>
</dbReference>
<evidence type="ECO:0000313" key="1">
    <source>
        <dbReference type="EMBL" id="AXH94777.1"/>
    </source>
</evidence>
<reference evidence="1 3" key="2">
    <citation type="submission" date="2018-08" db="EMBL/GenBank/DDBJ databases">
        <title>Streptomyces kandeliansis sp. nov., an endophytic bacterium isolated from mangrove plant.</title>
        <authorList>
            <person name="Wang R."/>
        </authorList>
    </citation>
    <scope>NUCLEOTIDE SEQUENCE [LARGE SCALE GENOMIC DNA]</scope>
    <source>
        <strain evidence="1">110B</strain>
        <strain evidence="3">H14(2018)</strain>
    </source>
</reference>
<proteinExistence type="predicted"/>
<sequence length="86" mass="9441">MTICAVPVAAGRFPVHSDRMSDDGSGGHYYWCTRHHRVETDADVCPAKHVLGPYASAADADNALQTVRERNDAWDAEDARWAGEGR</sequence>
<evidence type="ECO:0000313" key="3">
    <source>
        <dbReference type="Proteomes" id="UP000253958"/>
    </source>
</evidence>
<dbReference type="EMBL" id="WAAR01000022">
    <property type="protein sequence ID" value="KAB1117559.1"/>
    <property type="molecule type" value="Genomic_DNA"/>
</dbReference>
<accession>A0A1C6TL94</accession>
<name>A0A1C6TL94_9ACTN</name>
<keyword evidence="4" id="KW-1185">Reference proteome</keyword>
<dbReference type="AlphaFoldDB" id="A0A1C6TL94"/>
<evidence type="ECO:0008006" key="5">
    <source>
        <dbReference type="Google" id="ProtNLM"/>
    </source>
</evidence>
<evidence type="ECO:0000313" key="4">
    <source>
        <dbReference type="Proteomes" id="UP000471364"/>
    </source>
</evidence>
<dbReference type="EMBL" id="CP031263">
    <property type="protein sequence ID" value="AXH94777.1"/>
    <property type="molecule type" value="Genomic_DNA"/>
</dbReference>
<protein>
    <recommendedName>
        <fullName evidence="5">SPOR domain-containing protein</fullName>
    </recommendedName>
</protein>
<reference evidence="2 4" key="3">
    <citation type="submission" date="2019-09" db="EMBL/GenBank/DDBJ databases">
        <title>High taxonomic diversity of Micromonospora strains isolated from Medicago sativa nodules in different geographical locations.</title>
        <authorList>
            <person name="Martinez-Hidalgo P."/>
            <person name="Flores-Felix J.D."/>
            <person name="Velazquez E."/>
            <person name="Brau L."/>
            <person name="Trujillo M.E."/>
            <person name="Martinez-Molina E."/>
        </authorList>
    </citation>
    <scope>NUCLEOTIDE SEQUENCE [LARGE SCALE GENOMIC DNA]</scope>
    <source>
        <strain evidence="2 4">ALFB5</strain>
    </source>
</reference>
<evidence type="ECO:0000313" key="2">
    <source>
        <dbReference type="EMBL" id="KAB1117559.1"/>
    </source>
</evidence>
<gene>
    <name evidence="1" type="ORF">DVH21_32255</name>
    <name evidence="2" type="ORF">F6X54_07260</name>
</gene>
<organism evidence="1 3">
    <name type="scientific">Micromonospora aurantiaca</name>
    <name type="common">nom. illeg.</name>
    <dbReference type="NCBI Taxonomy" id="47850"/>
    <lineage>
        <taxon>Bacteria</taxon>
        <taxon>Bacillati</taxon>
        <taxon>Actinomycetota</taxon>
        <taxon>Actinomycetes</taxon>
        <taxon>Micromonosporales</taxon>
        <taxon>Micromonosporaceae</taxon>
        <taxon>Micromonospora</taxon>
    </lineage>
</organism>
<reference evidence="1 3" key="1">
    <citation type="submission" date="2018-07" db="EMBL/GenBank/DDBJ databases">
        <authorList>
            <person name="Ye Y."/>
        </authorList>
    </citation>
    <scope>NUCLEOTIDE SEQUENCE [LARGE SCALE GENOMIC DNA]</scope>
    <source>
        <strain evidence="1">110B</strain>
        <strain evidence="3">H14(2018)</strain>
    </source>
</reference>
<dbReference type="Proteomes" id="UP000471364">
    <property type="component" value="Unassembled WGS sequence"/>
</dbReference>